<keyword evidence="2" id="KW-1185">Reference proteome</keyword>
<sequence>MQLMKLFLRSKLFLRHDQALPAACLLLDADDGKEFCPHSLCESVTGNNTTLGSIVVPYVSESALVLLRRAHRHGARTTVQTALDVGWLCGARSCAGLM</sequence>
<proteinExistence type="predicted"/>
<evidence type="ECO:0000313" key="1">
    <source>
        <dbReference type="EMBL" id="PNW84321.1"/>
    </source>
</evidence>
<name>A0A2K3DUV1_CHLRE</name>
<dbReference type="RefSeq" id="XP_042925435.1">
    <property type="nucleotide sequence ID" value="XM_043062083.1"/>
</dbReference>
<dbReference type="InParanoid" id="A0A2K3DUV1"/>
<dbReference type="Proteomes" id="UP000006906">
    <property type="component" value="Chromosome 4"/>
</dbReference>
<accession>A0A2K3DUV1</accession>
<dbReference type="KEGG" id="cre:CHLRE_04g229536v5"/>
<reference evidence="1 2" key="1">
    <citation type="journal article" date="2007" name="Science">
        <title>The Chlamydomonas genome reveals the evolution of key animal and plant functions.</title>
        <authorList>
            <person name="Merchant S.S."/>
            <person name="Prochnik S.E."/>
            <person name="Vallon O."/>
            <person name="Harris E.H."/>
            <person name="Karpowicz S.J."/>
            <person name="Witman G.B."/>
            <person name="Terry A."/>
            <person name="Salamov A."/>
            <person name="Fritz-Laylin L.K."/>
            <person name="Marechal-Drouard L."/>
            <person name="Marshall W.F."/>
            <person name="Qu L.H."/>
            <person name="Nelson D.R."/>
            <person name="Sanderfoot A.A."/>
            <person name="Spalding M.H."/>
            <person name="Kapitonov V.V."/>
            <person name="Ren Q."/>
            <person name="Ferris P."/>
            <person name="Lindquist E."/>
            <person name="Shapiro H."/>
            <person name="Lucas S.M."/>
            <person name="Grimwood J."/>
            <person name="Schmutz J."/>
            <person name="Cardol P."/>
            <person name="Cerutti H."/>
            <person name="Chanfreau G."/>
            <person name="Chen C.L."/>
            <person name="Cognat V."/>
            <person name="Croft M.T."/>
            <person name="Dent R."/>
            <person name="Dutcher S."/>
            <person name="Fernandez E."/>
            <person name="Fukuzawa H."/>
            <person name="Gonzalez-Ballester D."/>
            <person name="Gonzalez-Halphen D."/>
            <person name="Hallmann A."/>
            <person name="Hanikenne M."/>
            <person name="Hippler M."/>
            <person name="Inwood W."/>
            <person name="Jabbari K."/>
            <person name="Kalanon M."/>
            <person name="Kuras R."/>
            <person name="Lefebvre P.A."/>
            <person name="Lemaire S.D."/>
            <person name="Lobanov A.V."/>
            <person name="Lohr M."/>
            <person name="Manuell A."/>
            <person name="Meier I."/>
            <person name="Mets L."/>
            <person name="Mittag M."/>
            <person name="Mittelmeier T."/>
            <person name="Moroney J.V."/>
            <person name="Moseley J."/>
            <person name="Napoli C."/>
            <person name="Nedelcu A.M."/>
            <person name="Niyogi K."/>
            <person name="Novoselov S.V."/>
            <person name="Paulsen I.T."/>
            <person name="Pazour G."/>
            <person name="Purton S."/>
            <person name="Ral J.P."/>
            <person name="Riano-Pachon D.M."/>
            <person name="Riekhof W."/>
            <person name="Rymarquis L."/>
            <person name="Schroda M."/>
            <person name="Stern D."/>
            <person name="Umen J."/>
            <person name="Willows R."/>
            <person name="Wilson N."/>
            <person name="Zimmer S.L."/>
            <person name="Allmer J."/>
            <person name="Balk J."/>
            <person name="Bisova K."/>
            <person name="Chen C.J."/>
            <person name="Elias M."/>
            <person name="Gendler K."/>
            <person name="Hauser C."/>
            <person name="Lamb M.R."/>
            <person name="Ledford H."/>
            <person name="Long J.C."/>
            <person name="Minagawa J."/>
            <person name="Page M.D."/>
            <person name="Pan J."/>
            <person name="Pootakham W."/>
            <person name="Roje S."/>
            <person name="Rose A."/>
            <person name="Stahlberg E."/>
            <person name="Terauchi A.M."/>
            <person name="Yang P."/>
            <person name="Ball S."/>
            <person name="Bowler C."/>
            <person name="Dieckmann C.L."/>
            <person name="Gladyshev V.N."/>
            <person name="Green P."/>
            <person name="Jorgensen R."/>
            <person name="Mayfield S."/>
            <person name="Mueller-Roeber B."/>
            <person name="Rajamani S."/>
            <person name="Sayre R.T."/>
            <person name="Brokstein P."/>
            <person name="Dubchak I."/>
            <person name="Goodstein D."/>
            <person name="Hornick L."/>
            <person name="Huang Y.W."/>
            <person name="Jhaveri J."/>
            <person name="Luo Y."/>
            <person name="Martinez D."/>
            <person name="Ngau W.C."/>
            <person name="Otillar B."/>
            <person name="Poliakov A."/>
            <person name="Porter A."/>
            <person name="Szajkowski L."/>
            <person name="Werner G."/>
            <person name="Zhou K."/>
            <person name="Grigoriev I.V."/>
            <person name="Rokhsar D.S."/>
            <person name="Grossman A.R."/>
        </authorList>
    </citation>
    <scope>NUCLEOTIDE SEQUENCE [LARGE SCALE GENOMIC DNA]</scope>
    <source>
        <strain evidence="2">CC-503</strain>
    </source>
</reference>
<evidence type="ECO:0000313" key="2">
    <source>
        <dbReference type="Proteomes" id="UP000006906"/>
    </source>
</evidence>
<dbReference type="GeneID" id="66053309"/>
<protein>
    <submittedName>
        <fullName evidence="1">Uncharacterized protein</fullName>
    </submittedName>
</protein>
<dbReference type="EMBL" id="CM008965">
    <property type="protein sequence ID" value="PNW84321.1"/>
    <property type="molecule type" value="Genomic_DNA"/>
</dbReference>
<organism evidence="1 2">
    <name type="scientific">Chlamydomonas reinhardtii</name>
    <name type="common">Chlamydomonas smithii</name>
    <dbReference type="NCBI Taxonomy" id="3055"/>
    <lineage>
        <taxon>Eukaryota</taxon>
        <taxon>Viridiplantae</taxon>
        <taxon>Chlorophyta</taxon>
        <taxon>core chlorophytes</taxon>
        <taxon>Chlorophyceae</taxon>
        <taxon>CS clade</taxon>
        <taxon>Chlamydomonadales</taxon>
        <taxon>Chlamydomonadaceae</taxon>
        <taxon>Chlamydomonas</taxon>
    </lineage>
</organism>
<dbReference type="Gramene" id="PNW84321">
    <property type="protein sequence ID" value="PNW84321"/>
    <property type="gene ID" value="CHLRE_04g229536v5"/>
</dbReference>
<dbReference type="AlphaFoldDB" id="A0A2K3DUV1"/>
<gene>
    <name evidence="1" type="ORF">CHLRE_04g229536v5</name>
</gene>